<gene>
    <name evidence="1" type="ORF">CKM354_000896900</name>
</gene>
<dbReference type="OrthoDB" id="3643304at2759"/>
<sequence length="274" mass="31068">MSEYAEGSGDLDEYCDAWPPGCLPISGTADLCNITYSRAASIAAFQDYYDFLTRMYLDPQYLMTPPEGGWPEITPENLKDLNKTDEVIALLRFLPYVRKHPDGTPIHSAGFCVFADWASYARDISRRPALYPASDAAKITEVPFDHVPPHVIGLVESKYHKMFLDTHLGVIYFCGTVFGYPAVISDKVEQPIKPVQDEPHDYPPKKKLIGARAAVEIVEEKHALTHEDAEAGRMVSEIFRRHGWPASQDFSREQCMADVERQIKEHYPDRFFAH</sequence>
<dbReference type="RefSeq" id="XP_044660305.1">
    <property type="nucleotide sequence ID" value="XM_044804370.1"/>
</dbReference>
<dbReference type="GeneID" id="68294544"/>
<evidence type="ECO:0000313" key="2">
    <source>
        <dbReference type="Proteomes" id="UP000825890"/>
    </source>
</evidence>
<proteinExistence type="predicted"/>
<keyword evidence="2" id="KW-1185">Reference proteome</keyword>
<accession>A0A9P3CN52</accession>
<protein>
    <submittedName>
        <fullName evidence="1">Uncharacterized protein</fullName>
    </submittedName>
</protein>
<comment type="caution">
    <text evidence="1">The sequence shown here is derived from an EMBL/GenBank/DDBJ whole genome shotgun (WGS) entry which is preliminary data.</text>
</comment>
<evidence type="ECO:0000313" key="1">
    <source>
        <dbReference type="EMBL" id="GIZ45818.1"/>
    </source>
</evidence>
<dbReference type="AlphaFoldDB" id="A0A9P3CN52"/>
<name>A0A9P3CN52_9PEZI</name>
<dbReference type="EMBL" id="BOLY01000006">
    <property type="protein sequence ID" value="GIZ45818.1"/>
    <property type="molecule type" value="Genomic_DNA"/>
</dbReference>
<organism evidence="1 2">
    <name type="scientific">Cercospora kikuchii</name>
    <dbReference type="NCBI Taxonomy" id="84275"/>
    <lineage>
        <taxon>Eukaryota</taxon>
        <taxon>Fungi</taxon>
        <taxon>Dikarya</taxon>
        <taxon>Ascomycota</taxon>
        <taxon>Pezizomycotina</taxon>
        <taxon>Dothideomycetes</taxon>
        <taxon>Dothideomycetidae</taxon>
        <taxon>Mycosphaerellales</taxon>
        <taxon>Mycosphaerellaceae</taxon>
        <taxon>Cercospora</taxon>
    </lineage>
</organism>
<reference evidence="1 2" key="1">
    <citation type="submission" date="2021-01" db="EMBL/GenBank/DDBJ databases">
        <title>Cercospora kikuchii MAFF 305040 whole genome shotgun sequence.</title>
        <authorList>
            <person name="Kashiwa T."/>
            <person name="Suzuki T."/>
        </authorList>
    </citation>
    <scope>NUCLEOTIDE SEQUENCE [LARGE SCALE GENOMIC DNA]</scope>
    <source>
        <strain evidence="1 2">MAFF 305040</strain>
    </source>
</reference>
<dbReference type="Proteomes" id="UP000825890">
    <property type="component" value="Unassembled WGS sequence"/>
</dbReference>